<dbReference type="InterPro" id="IPR013750">
    <property type="entry name" value="GHMP_kinase_C_dom"/>
</dbReference>
<evidence type="ECO:0000256" key="3">
    <source>
        <dbReference type="ARBA" id="ARBA00022741"/>
    </source>
</evidence>
<dbReference type="Gene3D" id="3.30.230.10">
    <property type="match status" value="1"/>
</dbReference>
<dbReference type="PRINTS" id="PR00959">
    <property type="entry name" value="MEVGALKINASE"/>
</dbReference>
<evidence type="ECO:0000259" key="9">
    <source>
        <dbReference type="Pfam" id="PF00288"/>
    </source>
</evidence>
<keyword evidence="5" id="KW-0067">ATP-binding</keyword>
<dbReference type="Pfam" id="PF00288">
    <property type="entry name" value="GHMP_kinases_N"/>
    <property type="match status" value="1"/>
</dbReference>
<protein>
    <recommendedName>
        <fullName evidence="7">Galactokinase</fullName>
        <ecNumber evidence="7">2.7.1.6</ecNumber>
    </recommendedName>
</protein>
<evidence type="ECO:0000256" key="8">
    <source>
        <dbReference type="SAM" id="MobiDB-lite"/>
    </source>
</evidence>
<keyword evidence="2" id="KW-0808">Transferase</keyword>
<dbReference type="NCBIfam" id="TIGR00131">
    <property type="entry name" value="gal_kin"/>
    <property type="match status" value="1"/>
</dbReference>
<dbReference type="Proteomes" id="UP001500457">
    <property type="component" value="Unassembled WGS sequence"/>
</dbReference>
<feature type="compositionally biased region" description="Basic and acidic residues" evidence="8">
    <location>
        <begin position="377"/>
        <end position="394"/>
    </location>
</feature>
<organism evidence="12 13">
    <name type="scientific">Actinomycetospora straminea</name>
    <dbReference type="NCBI Taxonomy" id="663607"/>
    <lineage>
        <taxon>Bacteria</taxon>
        <taxon>Bacillati</taxon>
        <taxon>Actinomycetota</taxon>
        <taxon>Actinomycetes</taxon>
        <taxon>Pseudonocardiales</taxon>
        <taxon>Pseudonocardiaceae</taxon>
        <taxon>Actinomycetospora</taxon>
    </lineage>
</organism>
<dbReference type="InterPro" id="IPR019539">
    <property type="entry name" value="GalKase_N"/>
</dbReference>
<evidence type="ECO:0000259" key="11">
    <source>
        <dbReference type="Pfam" id="PF10509"/>
    </source>
</evidence>
<dbReference type="PIRSF" id="PIRSF000530">
    <property type="entry name" value="Galactokinase"/>
    <property type="match status" value="1"/>
</dbReference>
<evidence type="ECO:0000256" key="7">
    <source>
        <dbReference type="NCBIfam" id="TIGR00131"/>
    </source>
</evidence>
<evidence type="ECO:0000313" key="12">
    <source>
        <dbReference type="EMBL" id="GAA4896722.1"/>
    </source>
</evidence>
<evidence type="ECO:0000259" key="10">
    <source>
        <dbReference type="Pfam" id="PF08544"/>
    </source>
</evidence>
<dbReference type="InterPro" id="IPR036554">
    <property type="entry name" value="GHMP_kinase_C_sf"/>
</dbReference>
<evidence type="ECO:0000256" key="5">
    <source>
        <dbReference type="ARBA" id="ARBA00022840"/>
    </source>
</evidence>
<evidence type="ECO:0000256" key="6">
    <source>
        <dbReference type="ARBA" id="ARBA00023144"/>
    </source>
</evidence>
<dbReference type="InterPro" id="IPR014721">
    <property type="entry name" value="Ribsml_uS5_D2-typ_fold_subgr"/>
</dbReference>
<dbReference type="PRINTS" id="PR00473">
    <property type="entry name" value="GALCTOKINASE"/>
</dbReference>
<dbReference type="PANTHER" id="PTHR10457:SF7">
    <property type="entry name" value="GALACTOKINASE-RELATED"/>
    <property type="match status" value="1"/>
</dbReference>
<evidence type="ECO:0000256" key="4">
    <source>
        <dbReference type="ARBA" id="ARBA00022777"/>
    </source>
</evidence>
<dbReference type="InterPro" id="IPR006203">
    <property type="entry name" value="GHMP_knse_ATP-bd_CS"/>
</dbReference>
<evidence type="ECO:0000256" key="2">
    <source>
        <dbReference type="ARBA" id="ARBA00022679"/>
    </source>
</evidence>
<proteinExistence type="inferred from homology"/>
<reference evidence="13" key="1">
    <citation type="journal article" date="2019" name="Int. J. Syst. Evol. Microbiol.">
        <title>The Global Catalogue of Microorganisms (GCM) 10K type strain sequencing project: providing services to taxonomists for standard genome sequencing and annotation.</title>
        <authorList>
            <consortium name="The Broad Institute Genomics Platform"/>
            <consortium name="The Broad Institute Genome Sequencing Center for Infectious Disease"/>
            <person name="Wu L."/>
            <person name="Ma J."/>
        </authorList>
    </citation>
    <scope>NUCLEOTIDE SEQUENCE [LARGE SCALE GENOMIC DNA]</scope>
    <source>
        <strain evidence="13">JCM 17983</strain>
    </source>
</reference>
<feature type="domain" description="GHMP kinase C-terminal" evidence="10">
    <location>
        <begin position="292"/>
        <end position="365"/>
    </location>
</feature>
<dbReference type="Pfam" id="PF10509">
    <property type="entry name" value="GalKase_gal_bdg"/>
    <property type="match status" value="1"/>
</dbReference>
<dbReference type="PROSITE" id="PS00627">
    <property type="entry name" value="GHMP_KINASES_ATP"/>
    <property type="match status" value="1"/>
</dbReference>
<dbReference type="SUPFAM" id="SSF54211">
    <property type="entry name" value="Ribosomal protein S5 domain 2-like"/>
    <property type="match status" value="1"/>
</dbReference>
<feature type="region of interest" description="Disordered" evidence="8">
    <location>
        <begin position="377"/>
        <end position="401"/>
    </location>
</feature>
<dbReference type="InterPro" id="IPR020568">
    <property type="entry name" value="Ribosomal_Su5_D2-typ_SF"/>
</dbReference>
<gene>
    <name evidence="12" type="primary">galK</name>
    <name evidence="12" type="ORF">GCM10023203_58960</name>
</gene>
<dbReference type="EMBL" id="BAABHQ010000031">
    <property type="protein sequence ID" value="GAA4896722.1"/>
    <property type="molecule type" value="Genomic_DNA"/>
</dbReference>
<evidence type="ECO:0000256" key="1">
    <source>
        <dbReference type="ARBA" id="ARBA00006566"/>
    </source>
</evidence>
<dbReference type="PANTHER" id="PTHR10457">
    <property type="entry name" value="MEVALONATE KINASE/GALACTOKINASE"/>
    <property type="match status" value="1"/>
</dbReference>
<dbReference type="SUPFAM" id="SSF55060">
    <property type="entry name" value="GHMP Kinase, C-terminal domain"/>
    <property type="match status" value="1"/>
</dbReference>
<feature type="domain" description="GHMP kinase N-terminal" evidence="9">
    <location>
        <begin position="108"/>
        <end position="194"/>
    </location>
</feature>
<feature type="domain" description="Galactokinase N-terminal" evidence="11">
    <location>
        <begin position="26"/>
        <end position="74"/>
    </location>
</feature>
<keyword evidence="13" id="KW-1185">Reference proteome</keyword>
<accession>A0ABP9FAL8</accession>
<dbReference type="Gene3D" id="3.30.70.890">
    <property type="entry name" value="GHMP kinase, C-terminal domain"/>
    <property type="match status" value="1"/>
</dbReference>
<dbReference type="InterPro" id="IPR006204">
    <property type="entry name" value="GHMP_kinase_N_dom"/>
</dbReference>
<dbReference type="InterPro" id="IPR006206">
    <property type="entry name" value="Mevalonate/galactokinase"/>
</dbReference>
<keyword evidence="4" id="KW-0418">Kinase</keyword>
<dbReference type="EC" id="2.7.1.6" evidence="7"/>
<keyword evidence="6" id="KW-0299">Galactose metabolism</keyword>
<keyword evidence="6" id="KW-0119">Carbohydrate metabolism</keyword>
<dbReference type="Pfam" id="PF08544">
    <property type="entry name" value="GHMP_kinases_C"/>
    <property type="match status" value="1"/>
</dbReference>
<comment type="caution">
    <text evidence="12">The sequence shown here is derived from an EMBL/GenBank/DDBJ whole genome shotgun (WGS) entry which is preliminary data.</text>
</comment>
<keyword evidence="3" id="KW-0547">Nucleotide-binding</keyword>
<comment type="similarity">
    <text evidence="1">Belongs to the GHMP kinase family. GalK subfamily.</text>
</comment>
<sequence>MSERGDFLAFSDSVDARLTTPDVVRAFREAVGREPEGVFAAPGRVNLIGEHTDHNEGHVLPFAIDRHCRVAAARRSDDTVTVRSAQAPDAPVTTTLDALPRARGWSAYALGTLWALREAGLPGEDGWDLVVAGDVPLGSGLSSSAALECAVALAVAELTGADLDRPTLARAGRRAENDVVGAPVGIMDQAASLLCRDGAALLLDCRTLEGEDVALGLDEVGLVTLVVDTRVRHDLADGGYADRRAACVAAAAALGVPALRDATPAMVERLDGDLQKRARHVVTEQARVHRVVELLRAGRPAEVGPELTASHASLRDDFGVSVPALDAVVEAALEHGALGARLVGGGFGGSVLVLAPASAAAGIGEVVVRRAADDGHPEPVVREVHPAAGARREPWTPAPRQ</sequence>
<name>A0ABP9FAL8_9PSEU</name>
<evidence type="ECO:0000313" key="13">
    <source>
        <dbReference type="Proteomes" id="UP001500457"/>
    </source>
</evidence>
<dbReference type="InterPro" id="IPR000705">
    <property type="entry name" value="Galactokinase"/>
</dbReference>